<dbReference type="InterPro" id="IPR039777">
    <property type="entry name" value="IFRD"/>
</dbReference>
<feature type="compositionally biased region" description="Polar residues" evidence="2">
    <location>
        <begin position="316"/>
        <end position="327"/>
    </location>
</feature>
<dbReference type="PANTHER" id="PTHR12354:SF1">
    <property type="entry name" value="INTERFERON-RELATED DEVELOPMENTAL REGULATOR 1"/>
    <property type="match status" value="1"/>
</dbReference>
<dbReference type="InterPro" id="IPR016024">
    <property type="entry name" value="ARM-type_fold"/>
</dbReference>
<comment type="similarity">
    <text evidence="1">Belongs to the IFRD family.</text>
</comment>
<reference evidence="5" key="1">
    <citation type="submission" date="2018-08" db="EMBL/GenBank/DDBJ databases">
        <authorList>
            <person name="Cornetti L."/>
        </authorList>
    </citation>
    <scope>NUCLEOTIDE SEQUENCE</scope>
    <source>
        <strain evidence="5">OM-SAIQ-clone2</strain>
    </source>
</reference>
<feature type="compositionally biased region" description="Polar residues" evidence="2">
    <location>
        <begin position="52"/>
        <end position="64"/>
    </location>
</feature>
<evidence type="ECO:0000256" key="1">
    <source>
        <dbReference type="ARBA" id="ARBA00008828"/>
    </source>
</evidence>
<dbReference type="Pfam" id="PF04836">
    <property type="entry name" value="IFRD_C"/>
    <property type="match status" value="1"/>
</dbReference>
<feature type="region of interest" description="Disordered" evidence="2">
    <location>
        <begin position="1"/>
        <end position="72"/>
    </location>
</feature>
<dbReference type="SUPFAM" id="SSF48371">
    <property type="entry name" value="ARM repeat"/>
    <property type="match status" value="1"/>
</dbReference>
<evidence type="ECO:0000256" key="2">
    <source>
        <dbReference type="SAM" id="MobiDB-lite"/>
    </source>
</evidence>
<organism evidence="5">
    <name type="scientific">Simocephalus serrulatus</name>
    <dbReference type="NCBI Taxonomy" id="117539"/>
    <lineage>
        <taxon>Eukaryota</taxon>
        <taxon>Metazoa</taxon>
        <taxon>Ecdysozoa</taxon>
        <taxon>Arthropoda</taxon>
        <taxon>Crustacea</taxon>
        <taxon>Branchiopoda</taxon>
        <taxon>Diplostraca</taxon>
        <taxon>Cladocera</taxon>
        <taxon>Anomopoda</taxon>
        <taxon>Daphniidae</taxon>
        <taxon>Simocephalus</taxon>
    </lineage>
</organism>
<dbReference type="AlphaFoldDB" id="A0A4Y7NPL0"/>
<evidence type="ECO:0000313" key="5">
    <source>
        <dbReference type="EMBL" id="SVE94414.1"/>
    </source>
</evidence>
<proteinExistence type="evidence at transcript level"/>
<name>A0A4Y7NPL0_9CRUS</name>
<feature type="domain" description="Interferon-related developmental regulator C-terminal" evidence="3">
    <location>
        <begin position="415"/>
        <end position="467"/>
    </location>
</feature>
<evidence type="ECO:0000259" key="3">
    <source>
        <dbReference type="Pfam" id="PF04836"/>
    </source>
</evidence>
<dbReference type="PANTHER" id="PTHR12354">
    <property type="entry name" value="INTERFERON-RELATED DEVELOPMENTAL REGULATOR"/>
    <property type="match status" value="1"/>
</dbReference>
<dbReference type="Pfam" id="PF05004">
    <property type="entry name" value="IFRD"/>
    <property type="match status" value="1"/>
</dbReference>
<sequence>MPKKGNSSKRSSSSHAASGSVSAKTATNQGKSSGRGRAEPQIVGSDEDSQHDSASIISSVSENRSVLDDGGEVDERTQIEILEDKLKEFIDLTTQKSSQGRVNSFDALCKAFSAKYMPDFVAGRRMTLLDCAERGMKKGRGAEQESAAKLIALLCLQLGADSESIYREQKAYLLTLVADHSASPAARAQVCFTIGLCTFLADCDLAEIVQVMLALECVFSASLRTTESVVAPPEILRLYSAALSAWSLLLTLLTPRHIYDLSQTHIRRLVQLLDSTDVDLRIGAGEAIALIYEGARQFDEDFGFDLSTEEEETEDNNGIQERNAASRQTREMDDLCSKLRQLATDSHKYRAKKDRKQQRSSFRDILRAIEENEAPDIRVKFGKETLDIDSWGGKHQYDSFCQLLGSGMNLHLAQNDLLREIFNLGNPLLDDGASNSVKIKKLERHHMNMAAFKARSLTRGKNRDKRTAVF</sequence>
<dbReference type="InterPro" id="IPR006921">
    <property type="entry name" value="Interferon-rel_develop_reg_C"/>
</dbReference>
<gene>
    <name evidence="5" type="primary">EOG090X0ARF</name>
</gene>
<feature type="region of interest" description="Disordered" evidence="2">
    <location>
        <begin position="309"/>
        <end position="331"/>
    </location>
</feature>
<feature type="domain" description="Interferon-related developmental regulator N-terminal" evidence="4">
    <location>
        <begin position="54"/>
        <end position="370"/>
    </location>
</feature>
<accession>A0A4Y7NPL0</accession>
<dbReference type="EMBL" id="LR024795">
    <property type="protein sequence ID" value="SVE94414.1"/>
    <property type="molecule type" value="mRNA"/>
</dbReference>
<dbReference type="InterPro" id="IPR007701">
    <property type="entry name" value="Interferon-rel_develop_reg_N"/>
</dbReference>
<evidence type="ECO:0000259" key="4">
    <source>
        <dbReference type="Pfam" id="PF05004"/>
    </source>
</evidence>
<protein>
    <submittedName>
        <fullName evidence="5">EOG090X0ARF</fullName>
    </submittedName>
</protein>
<feature type="compositionally biased region" description="Low complexity" evidence="2">
    <location>
        <begin position="8"/>
        <end position="23"/>
    </location>
</feature>